<dbReference type="Gene3D" id="3.40.50.2000">
    <property type="entry name" value="Glycogen Phosphorylase B"/>
    <property type="match status" value="2"/>
</dbReference>
<dbReference type="PANTHER" id="PTHR48049">
    <property type="entry name" value="GLYCOSYLTRANSFERASE"/>
    <property type="match status" value="1"/>
</dbReference>
<dbReference type="Pfam" id="PF00201">
    <property type="entry name" value="UDPGT"/>
    <property type="match status" value="1"/>
</dbReference>
<dbReference type="OrthoDB" id="5835829at2759"/>
<reference evidence="2 3" key="1">
    <citation type="journal article" date="2015" name="Biotechnol. Biofuels">
        <title>Enhanced degradation of softwood versus hardwood by the white-rot fungus Pycnoporus coccineus.</title>
        <authorList>
            <person name="Couturier M."/>
            <person name="Navarro D."/>
            <person name="Chevret D."/>
            <person name="Henrissat B."/>
            <person name="Piumi F."/>
            <person name="Ruiz-Duenas F.J."/>
            <person name="Martinez A.T."/>
            <person name="Grigoriev I.V."/>
            <person name="Riley R."/>
            <person name="Lipzen A."/>
            <person name="Berrin J.G."/>
            <person name="Master E.R."/>
            <person name="Rosso M.N."/>
        </authorList>
    </citation>
    <scope>NUCLEOTIDE SEQUENCE [LARGE SCALE GENOMIC DNA]</scope>
    <source>
        <strain evidence="2 3">BRFM310</strain>
    </source>
</reference>
<evidence type="ECO:0000313" key="2">
    <source>
        <dbReference type="EMBL" id="OSC96931.1"/>
    </source>
</evidence>
<accession>A0A1Y2IAI8</accession>
<dbReference type="GO" id="GO:0035251">
    <property type="term" value="F:UDP-glucosyltransferase activity"/>
    <property type="evidence" value="ECO:0007669"/>
    <property type="project" value="InterPro"/>
</dbReference>
<dbReference type="CDD" id="cd03784">
    <property type="entry name" value="GT1_Gtf-like"/>
    <property type="match status" value="1"/>
</dbReference>
<dbReference type="EMBL" id="KZ084162">
    <property type="protein sequence ID" value="OSC96931.1"/>
    <property type="molecule type" value="Genomic_DNA"/>
</dbReference>
<evidence type="ECO:0000256" key="1">
    <source>
        <dbReference type="ARBA" id="ARBA00022679"/>
    </source>
</evidence>
<dbReference type="InterPro" id="IPR002213">
    <property type="entry name" value="UDP_glucos_trans"/>
</dbReference>
<dbReference type="AlphaFoldDB" id="A0A1Y2IAI8"/>
<sequence length="545" mass="59381">MESLTAVPAAPPPAHIVLVPTHLWGHARPMAVLAARMVRLRPVIVTLCLGNKIASRARGEIMHDIRAGPLGSGGEEALARLRVLEVEQGADHLDPAVFRDSFLEAWGRLCAGETVRVEAMDGTPCEVDFKTSPPSAVVVDVFGSEITAALHALREQAPEPKGLRIYSWTPVSSSYTAVRYSMNPLAMIEAVAAREGMSLEEAAVSVVSTPRGTAVDCPCIPPVYDYELEPQGFIWPRELMLRVWVKGARALRHVEGTISFDAREYHSEAAAIMRDLMGRTGKKVYFAGPLLTARSNEKCGRGAVAGTELGRWMDGQVEKRGARSVVYVSFGSLFWPSEPVKVFAALEELMDLGVPFIMPRSSPLVKLPAELERRMEESADVWLDDWLPQQDILEHPAVGWSLTHAGHNTVLECIQAGVPMILWPITVDQGPNALHLSTNLRIAFELLEVRSGTGAGPVRRLGDKRLSGTVESVRKEVREVLGRAFGEEGERMRARVGEVSGVLEAAWASGESAGDKEGVARREVKAFIDDVSAYPPARLVQAKST</sequence>
<dbReference type="SUPFAM" id="SSF53756">
    <property type="entry name" value="UDP-Glycosyltransferase/glycogen phosphorylase"/>
    <property type="match status" value="1"/>
</dbReference>
<gene>
    <name evidence="2" type="ORF">PYCCODRAFT_1481664</name>
</gene>
<organism evidence="2 3">
    <name type="scientific">Trametes coccinea (strain BRFM310)</name>
    <name type="common">Pycnoporus coccineus</name>
    <dbReference type="NCBI Taxonomy" id="1353009"/>
    <lineage>
        <taxon>Eukaryota</taxon>
        <taxon>Fungi</taxon>
        <taxon>Dikarya</taxon>
        <taxon>Basidiomycota</taxon>
        <taxon>Agaricomycotina</taxon>
        <taxon>Agaricomycetes</taxon>
        <taxon>Polyporales</taxon>
        <taxon>Polyporaceae</taxon>
        <taxon>Trametes</taxon>
    </lineage>
</organism>
<protein>
    <submittedName>
        <fullName evidence="2">Glycosyltransferase family 1 protein</fullName>
    </submittedName>
</protein>
<name>A0A1Y2IAI8_TRAC3</name>
<keyword evidence="1 2" id="KW-0808">Transferase</keyword>
<dbReference type="PANTHER" id="PTHR48049:SF132">
    <property type="entry name" value="GLYCOSYLTRANSFERASE"/>
    <property type="match status" value="1"/>
</dbReference>
<keyword evidence="3" id="KW-1185">Reference proteome</keyword>
<dbReference type="Proteomes" id="UP000193067">
    <property type="component" value="Unassembled WGS sequence"/>
</dbReference>
<evidence type="ECO:0000313" key="3">
    <source>
        <dbReference type="Proteomes" id="UP000193067"/>
    </source>
</evidence>
<proteinExistence type="predicted"/>
<dbReference type="InterPro" id="IPR050481">
    <property type="entry name" value="UDP-glycosyltransf_plant"/>
</dbReference>